<dbReference type="EMBL" id="CABR01000031">
    <property type="protein sequence ID" value="CBI09404.1"/>
    <property type="molecule type" value="Genomic_DNA"/>
</dbReference>
<evidence type="ECO:0000313" key="1">
    <source>
        <dbReference type="EMBL" id="CBI09404.1"/>
    </source>
</evidence>
<dbReference type="AlphaFoldDB" id="E6QQ83"/>
<accession>E6QQ83</accession>
<comment type="caution">
    <text evidence="1">The sequence shown here is derived from an EMBL/GenBank/DDBJ whole genome shotgun (WGS) entry which is preliminary data.</text>
</comment>
<gene>
    <name evidence="1" type="ORF">CARN7_0132</name>
</gene>
<organism evidence="1">
    <name type="scientific">mine drainage metagenome</name>
    <dbReference type="NCBI Taxonomy" id="410659"/>
    <lineage>
        <taxon>unclassified sequences</taxon>
        <taxon>metagenomes</taxon>
        <taxon>ecological metagenomes</taxon>
    </lineage>
</organism>
<sequence length="213" mass="24037">MDALNERQAVSEILTVFSGLFDGPPPQAVGDYLLRDTFPGLRHLLELPPCSRIIQSDDFEQEYEALFLIPTHDHLSPYTSYHRRVGEPPWDSFSEDLAALALAMDIPWRKEEFVPGRSHPISPDHLSVEMGMLAILLVAEVADGTGMVRHKPVETWIQQIMEDCSNALEEMKNYTETLQRPPVAYGETIELASAYLKRCITEKYGIFSSGTQN</sequence>
<reference evidence="1" key="1">
    <citation type="submission" date="2009-10" db="EMBL/GenBank/DDBJ databases">
        <title>Diversity of trophic interactions inside an arsenic-rich microbial ecosystem.</title>
        <authorList>
            <person name="Bertin P.N."/>
            <person name="Heinrich-Salmeron A."/>
            <person name="Pelletier E."/>
            <person name="Goulhen-Chollet F."/>
            <person name="Arsene-Ploetze F."/>
            <person name="Gallien S."/>
            <person name="Calteau A."/>
            <person name="Vallenet D."/>
            <person name="Casiot C."/>
            <person name="Chane-Woon-Ming B."/>
            <person name="Giloteaux L."/>
            <person name="Barakat M."/>
            <person name="Bonnefoy V."/>
            <person name="Bruneel O."/>
            <person name="Chandler M."/>
            <person name="Cleiss J."/>
            <person name="Duran R."/>
            <person name="Elbaz-Poulichet F."/>
            <person name="Fonknechten N."/>
            <person name="Lauga B."/>
            <person name="Mornico D."/>
            <person name="Ortet P."/>
            <person name="Schaeffer C."/>
            <person name="Siguier P."/>
            <person name="Alexander Thil Smith A."/>
            <person name="Van Dorsselaer A."/>
            <person name="Weissenbach J."/>
            <person name="Medigue C."/>
            <person name="Le Paslier D."/>
        </authorList>
    </citation>
    <scope>NUCLEOTIDE SEQUENCE</scope>
</reference>
<name>E6QQ83_9ZZZZ</name>
<protein>
    <submittedName>
        <fullName evidence="1">Uncharacterized protein</fullName>
    </submittedName>
</protein>
<dbReference type="Pfam" id="PF02613">
    <property type="entry name" value="Nitrate_red_del"/>
    <property type="match status" value="1"/>
</dbReference>
<dbReference type="Gene3D" id="1.10.3480.10">
    <property type="entry name" value="TorD-like"/>
    <property type="match status" value="1"/>
</dbReference>
<dbReference type="InterPro" id="IPR020945">
    <property type="entry name" value="DMSO/NO3_reduct_chaperone"/>
</dbReference>
<dbReference type="InterPro" id="IPR036411">
    <property type="entry name" value="TorD-like_sf"/>
</dbReference>
<proteinExistence type="predicted"/>
<dbReference type="SUPFAM" id="SSF89155">
    <property type="entry name" value="TorD-like"/>
    <property type="match status" value="1"/>
</dbReference>